<keyword evidence="3" id="KW-1185">Reference proteome</keyword>
<feature type="domain" description="VOC" evidence="1">
    <location>
        <begin position="3"/>
        <end position="142"/>
    </location>
</feature>
<evidence type="ECO:0000259" key="1">
    <source>
        <dbReference type="PROSITE" id="PS51819"/>
    </source>
</evidence>
<organism evidence="2 3">
    <name type="scientific">Nocardia lasii</name>
    <dbReference type="NCBI Taxonomy" id="1616107"/>
    <lineage>
        <taxon>Bacteria</taxon>
        <taxon>Bacillati</taxon>
        <taxon>Actinomycetota</taxon>
        <taxon>Actinomycetes</taxon>
        <taxon>Mycobacteriales</taxon>
        <taxon>Nocardiaceae</taxon>
        <taxon>Nocardia</taxon>
    </lineage>
</organism>
<dbReference type="Proteomes" id="UP001596223">
    <property type="component" value="Unassembled WGS sequence"/>
</dbReference>
<dbReference type="PROSITE" id="PS51819">
    <property type="entry name" value="VOC"/>
    <property type="match status" value="1"/>
</dbReference>
<dbReference type="InterPro" id="IPR037523">
    <property type="entry name" value="VOC_core"/>
</dbReference>
<dbReference type="SUPFAM" id="SSF54593">
    <property type="entry name" value="Glyoxalase/Bleomycin resistance protein/Dihydroxybiphenyl dioxygenase"/>
    <property type="match status" value="1"/>
</dbReference>
<dbReference type="Gene3D" id="3.10.180.10">
    <property type="entry name" value="2,3-Dihydroxybiphenyl 1,2-Dioxygenase, domain 1"/>
    <property type="match status" value="1"/>
</dbReference>
<evidence type="ECO:0000313" key="3">
    <source>
        <dbReference type="Proteomes" id="UP001596223"/>
    </source>
</evidence>
<reference evidence="3" key="1">
    <citation type="journal article" date="2019" name="Int. J. Syst. Evol. Microbiol.">
        <title>The Global Catalogue of Microorganisms (GCM) 10K type strain sequencing project: providing services to taxonomists for standard genome sequencing and annotation.</title>
        <authorList>
            <consortium name="The Broad Institute Genomics Platform"/>
            <consortium name="The Broad Institute Genome Sequencing Center for Infectious Disease"/>
            <person name="Wu L."/>
            <person name="Ma J."/>
        </authorList>
    </citation>
    <scope>NUCLEOTIDE SEQUENCE [LARGE SCALE GENOMIC DNA]</scope>
    <source>
        <strain evidence="3">CCUG 36956</strain>
    </source>
</reference>
<dbReference type="InterPro" id="IPR025870">
    <property type="entry name" value="Glyoxalase-like_dom"/>
</dbReference>
<proteinExistence type="predicted"/>
<protein>
    <submittedName>
        <fullName evidence="2">VOC family protein</fullName>
    </submittedName>
</protein>
<dbReference type="PANTHER" id="PTHR40265:SF1">
    <property type="entry name" value="GLYOXALASE-LIKE DOMAIN-CONTAINING PROTEIN"/>
    <property type="match status" value="1"/>
</dbReference>
<accession>A0ABW1JP73</accession>
<name>A0ABW1JP73_9NOCA</name>
<comment type="caution">
    <text evidence="2">The sequence shown here is derived from an EMBL/GenBank/DDBJ whole genome shotgun (WGS) entry which is preliminary data.</text>
</comment>
<sequence length="206" mass="21348">MTSLDHLVLAAPDLDATVDAVAKALGVTPVAGGRHDGVGTRNYLLGLDERSYLEIIGIDTEAPTPVHPRPFGLDTLTEPRLAAWLAQVDGIEAAVEAARAAGFDPGTPRPMSRTTVEGQVLRWKLTAPFATTGIAVVPYLIDWLDTTHPAATLPRVTLRSFEAVHPDPTSVTAALGAIGAEVPVARGVSAGLIAVLDGPAGSLTLV</sequence>
<dbReference type="PANTHER" id="PTHR40265">
    <property type="entry name" value="BLL2707 PROTEIN"/>
    <property type="match status" value="1"/>
</dbReference>
<gene>
    <name evidence="2" type="ORF">ACFP3H_06575</name>
</gene>
<evidence type="ECO:0000313" key="2">
    <source>
        <dbReference type="EMBL" id="MFC6010711.1"/>
    </source>
</evidence>
<dbReference type="EMBL" id="JBHSQN010000002">
    <property type="protein sequence ID" value="MFC6010711.1"/>
    <property type="molecule type" value="Genomic_DNA"/>
</dbReference>
<dbReference type="InterPro" id="IPR029068">
    <property type="entry name" value="Glyas_Bleomycin-R_OHBP_Dase"/>
</dbReference>
<dbReference type="RefSeq" id="WP_378601006.1">
    <property type="nucleotide sequence ID" value="NZ_JBHSQN010000002.1"/>
</dbReference>
<dbReference type="Pfam" id="PF13468">
    <property type="entry name" value="Glyoxalase_3"/>
    <property type="match status" value="1"/>
</dbReference>